<sequence>MTSISNPLDVPLAEAKLLNARRYGLTQDDLSQFAELMKIATDKKLDVPDGETTDVSEIFTADLIKDYIKQRMTARMSASLADARYPDAFSPDGVTNPQDFILDMMSAPRQQSKSNDVTGLLNMHFDLNTLQMLS</sequence>
<reference evidence="2" key="1">
    <citation type="submission" date="2016-07" db="EMBL/GenBank/DDBJ databases">
        <authorList>
            <person name="Florea S."/>
            <person name="Webb J.S."/>
            <person name="Jaromczyk J."/>
            <person name="Schardl C.L."/>
        </authorList>
    </citation>
    <scope>NUCLEOTIDE SEQUENCE [LARGE SCALE GENOMIC DNA]</scope>
    <source>
        <strain evidence="2">MV-1</strain>
    </source>
</reference>
<name>A0A1E5Q6A5_9PROT</name>
<evidence type="ECO:0000313" key="1">
    <source>
        <dbReference type="EMBL" id="OEJ66278.1"/>
    </source>
</evidence>
<comment type="caution">
    <text evidence="1">The sequence shown here is derived from an EMBL/GenBank/DDBJ whole genome shotgun (WGS) entry which is preliminary data.</text>
</comment>
<dbReference type="AlphaFoldDB" id="A0A1E5Q6A5"/>
<organism evidence="1 2">
    <name type="scientific">Magnetovibrio blakemorei</name>
    <dbReference type="NCBI Taxonomy" id="28181"/>
    <lineage>
        <taxon>Bacteria</taxon>
        <taxon>Pseudomonadati</taxon>
        <taxon>Pseudomonadota</taxon>
        <taxon>Alphaproteobacteria</taxon>
        <taxon>Rhodospirillales</taxon>
        <taxon>Magnetovibrionaceae</taxon>
        <taxon>Magnetovibrio</taxon>
    </lineage>
</organism>
<protein>
    <submittedName>
        <fullName evidence="1">Uncharacterized protein</fullName>
    </submittedName>
</protein>
<accession>A0A1E5Q6A5</accession>
<dbReference type="EMBL" id="MCGG01000036">
    <property type="protein sequence ID" value="OEJ66278.1"/>
    <property type="molecule type" value="Genomic_DNA"/>
</dbReference>
<keyword evidence="2" id="KW-1185">Reference proteome</keyword>
<gene>
    <name evidence="1" type="ORF">BEN30_12905</name>
</gene>
<evidence type="ECO:0000313" key="2">
    <source>
        <dbReference type="Proteomes" id="UP000095347"/>
    </source>
</evidence>
<dbReference type="RefSeq" id="WP_069958483.1">
    <property type="nucleotide sequence ID" value="NZ_MCGG01000036.1"/>
</dbReference>
<proteinExistence type="predicted"/>
<dbReference type="Proteomes" id="UP000095347">
    <property type="component" value="Unassembled WGS sequence"/>
</dbReference>